<dbReference type="EMBL" id="JBHSMC010000001">
    <property type="protein sequence ID" value="MFC5463699.1"/>
    <property type="molecule type" value="Genomic_DNA"/>
</dbReference>
<dbReference type="Gene3D" id="3.40.50.720">
    <property type="entry name" value="NAD(P)-binding Rossmann-like Domain"/>
    <property type="match status" value="1"/>
</dbReference>
<name>A0ABW0LCU0_9BACI</name>
<keyword evidence="2" id="KW-0648">Protein biosynthesis</keyword>
<dbReference type="InterPro" id="IPR050259">
    <property type="entry name" value="SDR"/>
</dbReference>
<gene>
    <name evidence="2" type="primary">ymfI</name>
    <name evidence="2" type="ORF">ACFPM4_02895</name>
</gene>
<organism evidence="2 3">
    <name type="scientific">Lederbergia graminis</name>
    <dbReference type="NCBI Taxonomy" id="735518"/>
    <lineage>
        <taxon>Bacteria</taxon>
        <taxon>Bacillati</taxon>
        <taxon>Bacillota</taxon>
        <taxon>Bacilli</taxon>
        <taxon>Bacillales</taxon>
        <taxon>Bacillaceae</taxon>
        <taxon>Lederbergia</taxon>
    </lineage>
</organism>
<dbReference type="PRINTS" id="PR00081">
    <property type="entry name" value="GDHRDH"/>
</dbReference>
<dbReference type="CDD" id="cd05233">
    <property type="entry name" value="SDR_c"/>
    <property type="match status" value="1"/>
</dbReference>
<keyword evidence="3" id="KW-1185">Reference proteome</keyword>
<reference evidence="3" key="1">
    <citation type="journal article" date="2019" name="Int. J. Syst. Evol. Microbiol.">
        <title>The Global Catalogue of Microorganisms (GCM) 10K type strain sequencing project: providing services to taxonomists for standard genome sequencing and annotation.</title>
        <authorList>
            <consortium name="The Broad Institute Genomics Platform"/>
            <consortium name="The Broad Institute Genome Sequencing Center for Infectious Disease"/>
            <person name="Wu L."/>
            <person name="Ma J."/>
        </authorList>
    </citation>
    <scope>NUCLEOTIDE SEQUENCE [LARGE SCALE GENOMIC DNA]</scope>
    <source>
        <strain evidence="3">CGMCC 1.12237</strain>
    </source>
</reference>
<evidence type="ECO:0000256" key="1">
    <source>
        <dbReference type="ARBA" id="ARBA00006484"/>
    </source>
</evidence>
<dbReference type="Proteomes" id="UP001596147">
    <property type="component" value="Unassembled WGS sequence"/>
</dbReference>
<evidence type="ECO:0000313" key="3">
    <source>
        <dbReference type="Proteomes" id="UP001596147"/>
    </source>
</evidence>
<dbReference type="RefSeq" id="WP_382347499.1">
    <property type="nucleotide sequence ID" value="NZ_JBHSMC010000001.1"/>
</dbReference>
<keyword evidence="2" id="KW-0251">Elongation factor</keyword>
<comment type="similarity">
    <text evidence="1">Belongs to the short-chain dehydrogenases/reductases (SDR) family.</text>
</comment>
<comment type="caution">
    <text evidence="2">The sequence shown here is derived from an EMBL/GenBank/DDBJ whole genome shotgun (WGS) entry which is preliminary data.</text>
</comment>
<dbReference type="Pfam" id="PF13561">
    <property type="entry name" value="adh_short_C2"/>
    <property type="match status" value="1"/>
</dbReference>
<evidence type="ECO:0000313" key="2">
    <source>
        <dbReference type="EMBL" id="MFC5463699.1"/>
    </source>
</evidence>
<dbReference type="GO" id="GO:0003746">
    <property type="term" value="F:translation elongation factor activity"/>
    <property type="evidence" value="ECO:0007669"/>
    <property type="project" value="UniProtKB-KW"/>
</dbReference>
<accession>A0ABW0LCU0</accession>
<proteinExistence type="inferred from homology"/>
<protein>
    <submittedName>
        <fullName evidence="2">Elongation factor P 5-aminopentanone reductase</fullName>
    </submittedName>
</protein>
<dbReference type="InterPro" id="IPR036291">
    <property type="entry name" value="NAD(P)-bd_dom_sf"/>
</dbReference>
<dbReference type="InterPro" id="IPR002347">
    <property type="entry name" value="SDR_fam"/>
</dbReference>
<sequence>MKKFALITGASGGIGATTALKLASEGWNLYLHYHSNIEKMNTLVQQLEAYNIELITIQADLRTNEGVHKIIESIFQLNAIVICSGTSSYSLFTDLDENTIDDLLQIHVKSPLLLIKKLLPKLMKFHDSSIVIISSIWGQTGAACEVMYSTVKGAQISFVKALSKEMASNGLRINCVAPGAVKTGMMDRFTEEEIEEIESEIPLGRLAMPEEVSEAISFLLSSKSSYITGQTLSVNGGWYI</sequence>
<dbReference type="PANTHER" id="PTHR42879:SF2">
    <property type="entry name" value="3-OXOACYL-[ACYL-CARRIER-PROTEIN] REDUCTASE FABG"/>
    <property type="match status" value="1"/>
</dbReference>
<dbReference type="NCBIfam" id="NF047420">
    <property type="entry name" value="EF_P_mod_YmfI"/>
    <property type="match status" value="1"/>
</dbReference>
<dbReference type="SUPFAM" id="SSF51735">
    <property type="entry name" value="NAD(P)-binding Rossmann-fold domains"/>
    <property type="match status" value="1"/>
</dbReference>
<dbReference type="PANTHER" id="PTHR42879">
    <property type="entry name" value="3-OXOACYL-(ACYL-CARRIER-PROTEIN) REDUCTASE"/>
    <property type="match status" value="1"/>
</dbReference>